<proteinExistence type="predicted"/>
<evidence type="ECO:0000256" key="1">
    <source>
        <dbReference type="SAM" id="Phobius"/>
    </source>
</evidence>
<evidence type="ECO:0000313" key="4">
    <source>
        <dbReference type="Proteomes" id="UP000828390"/>
    </source>
</evidence>
<keyword evidence="1" id="KW-0472">Membrane</keyword>
<dbReference type="Proteomes" id="UP000828390">
    <property type="component" value="Unassembled WGS sequence"/>
</dbReference>
<reference evidence="3" key="2">
    <citation type="submission" date="2020-11" db="EMBL/GenBank/DDBJ databases">
        <authorList>
            <person name="McCartney M.A."/>
            <person name="Auch B."/>
            <person name="Kono T."/>
            <person name="Mallez S."/>
            <person name="Becker A."/>
            <person name="Gohl D.M."/>
            <person name="Silverstein K.A.T."/>
            <person name="Koren S."/>
            <person name="Bechman K.B."/>
            <person name="Herman A."/>
            <person name="Abrahante J.E."/>
            <person name="Garbe J."/>
        </authorList>
    </citation>
    <scope>NUCLEOTIDE SEQUENCE</scope>
    <source>
        <strain evidence="3">Duluth1</strain>
        <tissue evidence="3">Whole animal</tissue>
    </source>
</reference>
<feature type="chain" id="PRO_5039021591" evidence="2">
    <location>
        <begin position="27"/>
        <end position="154"/>
    </location>
</feature>
<gene>
    <name evidence="3" type="ORF">DPMN_116174</name>
</gene>
<dbReference type="AlphaFoldDB" id="A0A9D4QUH1"/>
<organism evidence="3 4">
    <name type="scientific">Dreissena polymorpha</name>
    <name type="common">Zebra mussel</name>
    <name type="synonym">Mytilus polymorpha</name>
    <dbReference type="NCBI Taxonomy" id="45954"/>
    <lineage>
        <taxon>Eukaryota</taxon>
        <taxon>Metazoa</taxon>
        <taxon>Spiralia</taxon>
        <taxon>Lophotrochozoa</taxon>
        <taxon>Mollusca</taxon>
        <taxon>Bivalvia</taxon>
        <taxon>Autobranchia</taxon>
        <taxon>Heteroconchia</taxon>
        <taxon>Euheterodonta</taxon>
        <taxon>Imparidentia</taxon>
        <taxon>Neoheterodontei</taxon>
        <taxon>Myida</taxon>
        <taxon>Dreissenoidea</taxon>
        <taxon>Dreissenidae</taxon>
        <taxon>Dreissena</taxon>
    </lineage>
</organism>
<protein>
    <submittedName>
        <fullName evidence="3">Uncharacterized protein</fullName>
    </submittedName>
</protein>
<keyword evidence="2" id="KW-0732">Signal</keyword>
<name>A0A9D4QUH1_DREPO</name>
<sequence length="154" mass="16676">MAAMGALSVIVACLVVILVTLGGSHGYQCCTSYTDYSGTYHPSELCENYCCFQLNLKNYKVCCNDALMMVPFSERDQDSCVKSWIVEHIWVPIVCGLVLLGLIVLLTCCCCCGCCACCCRSGSGRVVIHSAVPQTSVLMSTQQTTNVMHAGYDQ</sequence>
<evidence type="ECO:0000313" key="3">
    <source>
        <dbReference type="EMBL" id="KAH3842670.1"/>
    </source>
</evidence>
<dbReference type="EMBL" id="JAIWYP010000004">
    <property type="protein sequence ID" value="KAH3842670.1"/>
    <property type="molecule type" value="Genomic_DNA"/>
</dbReference>
<feature type="signal peptide" evidence="2">
    <location>
        <begin position="1"/>
        <end position="26"/>
    </location>
</feature>
<keyword evidence="1" id="KW-0812">Transmembrane</keyword>
<comment type="caution">
    <text evidence="3">The sequence shown here is derived from an EMBL/GenBank/DDBJ whole genome shotgun (WGS) entry which is preliminary data.</text>
</comment>
<keyword evidence="4" id="KW-1185">Reference proteome</keyword>
<keyword evidence="1" id="KW-1133">Transmembrane helix</keyword>
<evidence type="ECO:0000256" key="2">
    <source>
        <dbReference type="SAM" id="SignalP"/>
    </source>
</evidence>
<reference evidence="3" key="1">
    <citation type="journal article" date="2019" name="bioRxiv">
        <title>The Genome of the Zebra Mussel, Dreissena polymorpha: A Resource for Invasive Species Research.</title>
        <authorList>
            <person name="McCartney M.A."/>
            <person name="Auch B."/>
            <person name="Kono T."/>
            <person name="Mallez S."/>
            <person name="Zhang Y."/>
            <person name="Obille A."/>
            <person name="Becker A."/>
            <person name="Abrahante J.E."/>
            <person name="Garbe J."/>
            <person name="Badalamenti J.P."/>
            <person name="Herman A."/>
            <person name="Mangelson H."/>
            <person name="Liachko I."/>
            <person name="Sullivan S."/>
            <person name="Sone E.D."/>
            <person name="Koren S."/>
            <person name="Silverstein K.A.T."/>
            <person name="Beckman K.B."/>
            <person name="Gohl D.M."/>
        </authorList>
    </citation>
    <scope>NUCLEOTIDE SEQUENCE</scope>
    <source>
        <strain evidence="3">Duluth1</strain>
        <tissue evidence="3">Whole animal</tissue>
    </source>
</reference>
<accession>A0A9D4QUH1</accession>
<feature type="transmembrane region" description="Helical" evidence="1">
    <location>
        <begin position="89"/>
        <end position="119"/>
    </location>
</feature>